<evidence type="ECO:0000256" key="1">
    <source>
        <dbReference type="ARBA" id="ARBA00001393"/>
    </source>
</evidence>
<evidence type="ECO:0000256" key="13">
    <source>
        <dbReference type="ARBA" id="ARBA00023027"/>
    </source>
</evidence>
<dbReference type="NCBIfam" id="TIGR01357">
    <property type="entry name" value="aroB"/>
    <property type="match status" value="1"/>
</dbReference>
<dbReference type="PATRIC" id="fig|888064.11.peg.548"/>
<feature type="domain" description="3-dehydroquinate synthase C-terminal" evidence="19">
    <location>
        <begin position="181"/>
        <end position="324"/>
    </location>
</feature>
<gene>
    <name evidence="17 20" type="primary">aroB</name>
    <name evidence="20" type="ORF">HMPREF9088_1260</name>
</gene>
<feature type="binding site" evidence="17">
    <location>
        <begin position="129"/>
        <end position="130"/>
    </location>
    <ligand>
        <name>NAD(+)</name>
        <dbReference type="ChEBI" id="CHEBI:57540"/>
    </ligand>
</feature>
<dbReference type="eggNOG" id="COG0337">
    <property type="taxonomic scope" value="Bacteria"/>
</dbReference>
<feature type="binding site" evidence="17">
    <location>
        <begin position="71"/>
        <end position="76"/>
    </location>
    <ligand>
        <name>NAD(+)</name>
        <dbReference type="ChEBI" id="CHEBI:57540"/>
    </ligand>
</feature>
<evidence type="ECO:0000259" key="18">
    <source>
        <dbReference type="Pfam" id="PF01761"/>
    </source>
</evidence>
<comment type="pathway">
    <text evidence="4 17">Metabolic intermediate biosynthesis; chorismate biosynthesis; chorismate from D-erythrose 4-phosphate and phosphoenolpyruvate: step 2/7.</text>
</comment>
<dbReference type="FunFam" id="3.40.50.1970:FF:000001">
    <property type="entry name" value="3-dehydroquinate synthase"/>
    <property type="match status" value="1"/>
</dbReference>
<keyword evidence="11 17" id="KW-0547">Nucleotide-binding</keyword>
<evidence type="ECO:0000256" key="6">
    <source>
        <dbReference type="ARBA" id="ARBA00013031"/>
    </source>
</evidence>
<dbReference type="InterPro" id="IPR030960">
    <property type="entry name" value="DHQS/DOIS_N"/>
</dbReference>
<evidence type="ECO:0000256" key="14">
    <source>
        <dbReference type="ARBA" id="ARBA00023141"/>
    </source>
</evidence>
<evidence type="ECO:0000256" key="16">
    <source>
        <dbReference type="ARBA" id="ARBA00023285"/>
    </source>
</evidence>
<keyword evidence="14 17" id="KW-0057">Aromatic amino acid biosynthesis</keyword>
<dbReference type="EC" id="4.2.3.4" evidence="6 17"/>
<evidence type="ECO:0000256" key="3">
    <source>
        <dbReference type="ARBA" id="ARBA00004496"/>
    </source>
</evidence>
<dbReference type="InterPro" id="IPR056179">
    <property type="entry name" value="DHQS_C"/>
</dbReference>
<keyword evidence="13 17" id="KW-0520">NAD</keyword>
<accession>E6LFX0</accession>
<dbReference type="PANTHER" id="PTHR43622">
    <property type="entry name" value="3-DEHYDROQUINATE SYNTHASE"/>
    <property type="match status" value="1"/>
</dbReference>
<feature type="binding site" evidence="17">
    <location>
        <position position="184"/>
    </location>
    <ligand>
        <name>Zn(2+)</name>
        <dbReference type="ChEBI" id="CHEBI:29105"/>
    </ligand>
</feature>
<comment type="cofactor">
    <cofactor evidence="17">
        <name>Co(2+)</name>
        <dbReference type="ChEBI" id="CHEBI:48828"/>
    </cofactor>
    <cofactor evidence="17">
        <name>Zn(2+)</name>
        <dbReference type="ChEBI" id="CHEBI:29105"/>
    </cofactor>
    <text evidence="17">Binds 1 divalent metal cation per subunit. Can use either Co(2+) or Zn(2+).</text>
</comment>
<evidence type="ECO:0000256" key="8">
    <source>
        <dbReference type="ARBA" id="ARBA00022490"/>
    </source>
</evidence>
<keyword evidence="16 17" id="KW-0170">Cobalt</keyword>
<feature type="binding site" evidence="17">
    <location>
        <position position="151"/>
    </location>
    <ligand>
        <name>NAD(+)</name>
        <dbReference type="ChEBI" id="CHEBI:57540"/>
    </ligand>
</feature>
<dbReference type="PANTHER" id="PTHR43622:SF7">
    <property type="entry name" value="3-DEHYDROQUINATE SYNTHASE, CHLOROPLASTIC"/>
    <property type="match status" value="1"/>
</dbReference>
<dbReference type="GO" id="GO:0000166">
    <property type="term" value="F:nucleotide binding"/>
    <property type="evidence" value="ECO:0007669"/>
    <property type="project" value="UniProtKB-KW"/>
</dbReference>
<dbReference type="UniPathway" id="UPA00053">
    <property type="reaction ID" value="UER00085"/>
</dbReference>
<evidence type="ECO:0000259" key="19">
    <source>
        <dbReference type="Pfam" id="PF24621"/>
    </source>
</evidence>
<dbReference type="GO" id="GO:0009423">
    <property type="term" value="P:chorismate biosynthetic process"/>
    <property type="evidence" value="ECO:0007669"/>
    <property type="project" value="UniProtKB-UniRule"/>
</dbReference>
<name>E6LFX0_ENTI1</name>
<feature type="binding site" evidence="17">
    <location>
        <position position="262"/>
    </location>
    <ligand>
        <name>Zn(2+)</name>
        <dbReference type="ChEBI" id="CHEBI:29105"/>
    </ligand>
</feature>
<dbReference type="InterPro" id="IPR050071">
    <property type="entry name" value="Dehydroquinate_synthase"/>
</dbReference>
<dbReference type="EMBL" id="AEPV01000044">
    <property type="protein sequence ID" value="EFU73872.1"/>
    <property type="molecule type" value="Genomic_DNA"/>
</dbReference>
<dbReference type="InterPro" id="IPR016037">
    <property type="entry name" value="DHQ_synth_AroB"/>
</dbReference>
<feature type="binding site" evidence="17">
    <location>
        <position position="245"/>
    </location>
    <ligand>
        <name>Zn(2+)</name>
        <dbReference type="ChEBI" id="CHEBI:29105"/>
    </ligand>
</feature>
<comment type="catalytic activity">
    <reaction evidence="1 17">
        <text>7-phospho-2-dehydro-3-deoxy-D-arabino-heptonate = 3-dehydroquinate + phosphate</text>
        <dbReference type="Rhea" id="RHEA:21968"/>
        <dbReference type="ChEBI" id="CHEBI:32364"/>
        <dbReference type="ChEBI" id="CHEBI:43474"/>
        <dbReference type="ChEBI" id="CHEBI:58394"/>
        <dbReference type="EC" id="4.2.3.4"/>
    </reaction>
</comment>
<evidence type="ECO:0000256" key="15">
    <source>
        <dbReference type="ARBA" id="ARBA00023239"/>
    </source>
</evidence>
<dbReference type="GO" id="GO:0046872">
    <property type="term" value="F:metal ion binding"/>
    <property type="evidence" value="ECO:0007669"/>
    <property type="project" value="UniProtKB-KW"/>
</dbReference>
<keyword evidence="15 17" id="KW-0456">Lyase</keyword>
<evidence type="ECO:0000256" key="7">
    <source>
        <dbReference type="ARBA" id="ARBA00017684"/>
    </source>
</evidence>
<dbReference type="SUPFAM" id="SSF56796">
    <property type="entry name" value="Dehydroquinate synthase-like"/>
    <property type="match status" value="1"/>
</dbReference>
<feature type="binding site" evidence="17">
    <location>
        <position position="142"/>
    </location>
    <ligand>
        <name>NAD(+)</name>
        <dbReference type="ChEBI" id="CHEBI:57540"/>
    </ligand>
</feature>
<comment type="caution">
    <text evidence="20">The sequence shown here is derived from an EMBL/GenBank/DDBJ whole genome shotgun (WGS) entry which is preliminary data.</text>
</comment>
<dbReference type="HAMAP" id="MF_00110">
    <property type="entry name" value="DHQ_synthase"/>
    <property type="match status" value="1"/>
</dbReference>
<dbReference type="Gene3D" id="1.20.1090.10">
    <property type="entry name" value="Dehydroquinate synthase-like - alpha domain"/>
    <property type="match status" value="1"/>
</dbReference>
<comment type="function">
    <text evidence="17">Catalyzes the conversion of 3-deoxy-D-arabino-heptulosonate 7-phosphate (DAHP) to dehydroquinate (DHQ).</text>
</comment>
<proteinExistence type="inferred from homology"/>
<keyword evidence="21" id="KW-1185">Reference proteome</keyword>
<dbReference type="PIRSF" id="PIRSF001455">
    <property type="entry name" value="DHQ_synth"/>
    <property type="match status" value="1"/>
</dbReference>
<dbReference type="CDD" id="cd08195">
    <property type="entry name" value="DHQS"/>
    <property type="match status" value="1"/>
</dbReference>
<comment type="similarity">
    <text evidence="5 17">Belongs to the sugar phosphate cyclases superfamily. Dehydroquinate synthase family.</text>
</comment>
<keyword evidence="9 17" id="KW-0028">Amino-acid biosynthesis</keyword>
<reference evidence="20 21" key="1">
    <citation type="submission" date="2010-12" db="EMBL/GenBank/DDBJ databases">
        <authorList>
            <person name="Muzny D."/>
            <person name="Qin X."/>
            <person name="Deng J."/>
            <person name="Jiang H."/>
            <person name="Liu Y."/>
            <person name="Qu J."/>
            <person name="Song X.-Z."/>
            <person name="Zhang L."/>
            <person name="Thornton R."/>
            <person name="Coyle M."/>
            <person name="Francisco L."/>
            <person name="Jackson L."/>
            <person name="Javaid M."/>
            <person name="Korchina V."/>
            <person name="Kovar C."/>
            <person name="Mata R."/>
            <person name="Mathew T."/>
            <person name="Ngo R."/>
            <person name="Nguyen L."/>
            <person name="Nguyen N."/>
            <person name="Okwuonu G."/>
            <person name="Ongeri F."/>
            <person name="Pham C."/>
            <person name="Simmons D."/>
            <person name="Wilczek-Boney K."/>
            <person name="Hale W."/>
            <person name="Jakkamsetti A."/>
            <person name="Pham P."/>
            <person name="Ruth R."/>
            <person name="San Lucas F."/>
            <person name="Warren J."/>
            <person name="Zhang J."/>
            <person name="Zhao Z."/>
            <person name="Zhou C."/>
            <person name="Zhu D."/>
            <person name="Lee S."/>
            <person name="Bess C."/>
            <person name="Blankenburg K."/>
            <person name="Forbes L."/>
            <person name="Fu Q."/>
            <person name="Gubbala S."/>
            <person name="Hirani K."/>
            <person name="Jayaseelan J.C."/>
            <person name="Lara F."/>
            <person name="Munidasa M."/>
            <person name="Palculict T."/>
            <person name="Patil S."/>
            <person name="Pu L.-L."/>
            <person name="Saada N."/>
            <person name="Tang L."/>
            <person name="Weissenberger G."/>
            <person name="Zhu Y."/>
            <person name="Hemphill L."/>
            <person name="Shang Y."/>
            <person name="Youmans B."/>
            <person name="Ayvaz T."/>
            <person name="Ross M."/>
            <person name="Santibanez J."/>
            <person name="Aqrawi P."/>
            <person name="Gross S."/>
            <person name="Joshi V."/>
            <person name="Fowler G."/>
            <person name="Nazareth L."/>
            <person name="Reid J."/>
            <person name="Worley K."/>
            <person name="Petrosino J."/>
            <person name="Highlander S."/>
            <person name="Gibbs R."/>
        </authorList>
    </citation>
    <scope>NUCLEOTIDE SEQUENCE [LARGE SCALE GENOMIC DNA]</scope>
    <source>
        <strain evidence="21">DSM 15952 / CCUG 50447 / LMG 22039 / TP 1.5</strain>
    </source>
</reference>
<dbReference type="GO" id="GO:0003856">
    <property type="term" value="F:3-dehydroquinate synthase activity"/>
    <property type="evidence" value="ECO:0007669"/>
    <property type="project" value="UniProtKB-UniRule"/>
</dbReference>
<dbReference type="AlphaFoldDB" id="E6LFX0"/>
<keyword evidence="12 17" id="KW-0862">Zinc</keyword>
<protein>
    <recommendedName>
        <fullName evidence="7 17">3-dehydroquinate synthase</fullName>
        <shortName evidence="17">DHQS</shortName>
        <ecNumber evidence="6 17">4.2.3.4</ecNumber>
    </recommendedName>
</protein>
<dbReference type="RefSeq" id="WP_007208278.1">
    <property type="nucleotide sequence ID" value="NZ_GL622241.1"/>
</dbReference>
<keyword evidence="10 17" id="KW-0479">Metal-binding</keyword>
<evidence type="ECO:0000256" key="2">
    <source>
        <dbReference type="ARBA" id="ARBA00001911"/>
    </source>
</evidence>
<dbReference type="GO" id="GO:0009073">
    <property type="term" value="P:aromatic amino acid family biosynthetic process"/>
    <property type="evidence" value="ECO:0007669"/>
    <property type="project" value="UniProtKB-KW"/>
</dbReference>
<evidence type="ECO:0000256" key="4">
    <source>
        <dbReference type="ARBA" id="ARBA00004661"/>
    </source>
</evidence>
<dbReference type="HOGENOM" id="CLU_001201_0_1_9"/>
<keyword evidence="8 17" id="KW-0963">Cytoplasm</keyword>
<evidence type="ECO:0000256" key="5">
    <source>
        <dbReference type="ARBA" id="ARBA00005412"/>
    </source>
</evidence>
<feature type="domain" description="3-dehydroquinate synthase N-terminal" evidence="18">
    <location>
        <begin position="67"/>
        <end position="179"/>
    </location>
</feature>
<evidence type="ECO:0000313" key="21">
    <source>
        <dbReference type="Proteomes" id="UP000010296"/>
    </source>
</evidence>
<evidence type="ECO:0000313" key="20">
    <source>
        <dbReference type="EMBL" id="EFU73872.1"/>
    </source>
</evidence>
<dbReference type="GO" id="GO:0005737">
    <property type="term" value="C:cytoplasm"/>
    <property type="evidence" value="ECO:0007669"/>
    <property type="project" value="UniProtKB-SubCell"/>
</dbReference>
<comment type="cofactor">
    <cofactor evidence="2 17">
        <name>NAD(+)</name>
        <dbReference type="ChEBI" id="CHEBI:57540"/>
    </cofactor>
</comment>
<dbReference type="Proteomes" id="UP000010296">
    <property type="component" value="Unassembled WGS sequence"/>
</dbReference>
<dbReference type="STRING" id="888064.HMPREF9088_1260"/>
<comment type="caution">
    <text evidence="17">Lacks conserved residue(s) required for the propagation of feature annotation.</text>
</comment>
<dbReference type="InterPro" id="IPR030963">
    <property type="entry name" value="DHQ_synth_fam"/>
</dbReference>
<evidence type="ECO:0000256" key="9">
    <source>
        <dbReference type="ARBA" id="ARBA00022605"/>
    </source>
</evidence>
<dbReference type="Gene3D" id="3.40.50.1970">
    <property type="match status" value="1"/>
</dbReference>
<feature type="binding site" evidence="17">
    <location>
        <begin position="105"/>
        <end position="109"/>
    </location>
    <ligand>
        <name>NAD(+)</name>
        <dbReference type="ChEBI" id="CHEBI:57540"/>
    </ligand>
</feature>
<dbReference type="GO" id="GO:0008652">
    <property type="term" value="P:amino acid biosynthetic process"/>
    <property type="evidence" value="ECO:0007669"/>
    <property type="project" value="UniProtKB-KW"/>
</dbReference>
<evidence type="ECO:0000256" key="12">
    <source>
        <dbReference type="ARBA" id="ARBA00022833"/>
    </source>
</evidence>
<comment type="subcellular location">
    <subcellularLocation>
        <location evidence="3 17">Cytoplasm</location>
    </subcellularLocation>
</comment>
<dbReference type="Pfam" id="PF24621">
    <property type="entry name" value="DHQS_C"/>
    <property type="match status" value="1"/>
</dbReference>
<evidence type="ECO:0000256" key="11">
    <source>
        <dbReference type="ARBA" id="ARBA00022741"/>
    </source>
</evidence>
<evidence type="ECO:0000256" key="10">
    <source>
        <dbReference type="ARBA" id="ARBA00022723"/>
    </source>
</evidence>
<organism evidence="20 21">
    <name type="scientific">Enterococcus italicus (strain DSM 15952 / CCUG 50447 / LMG 22039 / TP 1.5)</name>
    <dbReference type="NCBI Taxonomy" id="888064"/>
    <lineage>
        <taxon>Bacteria</taxon>
        <taxon>Bacillati</taxon>
        <taxon>Bacillota</taxon>
        <taxon>Bacilli</taxon>
        <taxon>Lactobacillales</taxon>
        <taxon>Enterococcaceae</taxon>
        <taxon>Enterococcus</taxon>
    </lineage>
</organism>
<sequence>MMLTIKTANHEYDILIKKGALKTMGEWLQSLWVPQKIAVISDSRVSELYAKTVVQQLKAAGFTVTLMVVPEGEQSKSLTQAAKLYEQLAEQTFTRTDGIVALGGGVIGDLAGFVASTYMRGIHFVQVPTSLLAQVDSSIGGKTGVNTATAKNLVGTFYQPDGVLIDPEVLSTLEPRRIREGIAEIVKSAAIADEPFWEELATYRDEFDLLTHAESVIVQALKVKQTVVEEDEFDNGSRLILNFGHTIGHAIEKTAGYGVVSHGEAVAIGMVLISQAAVKKQTMPVDTDKKIAQMLEKFHLPISVEGLELENKTLIQAIANDKKTRGQKIKIILLEKIGKAKIVPLDLADFRDYVHLEEEI</sequence>
<evidence type="ECO:0000256" key="17">
    <source>
        <dbReference type="HAMAP-Rule" id="MF_00110"/>
    </source>
</evidence>
<dbReference type="Pfam" id="PF01761">
    <property type="entry name" value="DHQ_synthase"/>
    <property type="match status" value="1"/>
</dbReference>